<keyword evidence="2" id="KW-1185">Reference proteome</keyword>
<dbReference type="EMBL" id="CM047901">
    <property type="protein sequence ID" value="KAJ0098054.1"/>
    <property type="molecule type" value="Genomic_DNA"/>
</dbReference>
<evidence type="ECO:0000313" key="2">
    <source>
        <dbReference type="Proteomes" id="UP001164250"/>
    </source>
</evidence>
<protein>
    <submittedName>
        <fullName evidence="1">Uncharacterized protein</fullName>
    </submittedName>
</protein>
<dbReference type="Proteomes" id="UP001164250">
    <property type="component" value="Chromosome 5"/>
</dbReference>
<gene>
    <name evidence="1" type="ORF">Patl1_28959</name>
</gene>
<comment type="caution">
    <text evidence="1">The sequence shown here is derived from an EMBL/GenBank/DDBJ whole genome shotgun (WGS) entry which is preliminary data.</text>
</comment>
<reference evidence="2" key="1">
    <citation type="journal article" date="2023" name="G3 (Bethesda)">
        <title>Genome assembly and association tests identify interacting loci associated with vigor, precocity, and sex in interspecific pistachio rootstocks.</title>
        <authorList>
            <person name="Palmer W."/>
            <person name="Jacygrad E."/>
            <person name="Sagayaradj S."/>
            <person name="Cavanaugh K."/>
            <person name="Han R."/>
            <person name="Bertier L."/>
            <person name="Beede B."/>
            <person name="Kafkas S."/>
            <person name="Golino D."/>
            <person name="Preece J."/>
            <person name="Michelmore R."/>
        </authorList>
    </citation>
    <scope>NUCLEOTIDE SEQUENCE [LARGE SCALE GENOMIC DNA]</scope>
</reference>
<organism evidence="1 2">
    <name type="scientific">Pistacia atlantica</name>
    <dbReference type="NCBI Taxonomy" id="434234"/>
    <lineage>
        <taxon>Eukaryota</taxon>
        <taxon>Viridiplantae</taxon>
        <taxon>Streptophyta</taxon>
        <taxon>Embryophyta</taxon>
        <taxon>Tracheophyta</taxon>
        <taxon>Spermatophyta</taxon>
        <taxon>Magnoliopsida</taxon>
        <taxon>eudicotyledons</taxon>
        <taxon>Gunneridae</taxon>
        <taxon>Pentapetalae</taxon>
        <taxon>rosids</taxon>
        <taxon>malvids</taxon>
        <taxon>Sapindales</taxon>
        <taxon>Anacardiaceae</taxon>
        <taxon>Pistacia</taxon>
    </lineage>
</organism>
<evidence type="ECO:0000313" key="1">
    <source>
        <dbReference type="EMBL" id="KAJ0098054.1"/>
    </source>
</evidence>
<name>A0ACC1BGE4_9ROSI</name>
<accession>A0ACC1BGE4</accession>
<sequence>MPMVQKATPASSPTFLKLAKHSWLSFHFVSPFLCKVASTLEKLRVETGYKARASPLLLFRVLSLLLVRLICIQRVERSVRLLQLPLNERILSSNVTKIRSCSSLARPRNRHLWVMAFIYVLIFAGPGAPLICNCVVEIGKGSKVKYELDKTSGLIKVKFSSSSFLKFP</sequence>
<proteinExistence type="predicted"/>